<dbReference type="Proteomes" id="UP000193411">
    <property type="component" value="Unassembled WGS sequence"/>
</dbReference>
<dbReference type="InterPro" id="IPR036770">
    <property type="entry name" value="Ankyrin_rpt-contain_sf"/>
</dbReference>
<proteinExistence type="predicted"/>
<dbReference type="SUPFAM" id="SSF48403">
    <property type="entry name" value="Ankyrin repeat"/>
    <property type="match status" value="1"/>
</dbReference>
<dbReference type="Gene3D" id="1.25.40.20">
    <property type="entry name" value="Ankyrin repeat-containing domain"/>
    <property type="match status" value="1"/>
</dbReference>
<gene>
    <name evidence="1" type="ORF">BCR44DRAFT_48403</name>
</gene>
<dbReference type="PANTHER" id="PTHR46586">
    <property type="entry name" value="ANKYRIN REPEAT-CONTAINING PROTEIN"/>
    <property type="match status" value="1"/>
</dbReference>
<evidence type="ECO:0008006" key="3">
    <source>
        <dbReference type="Google" id="ProtNLM"/>
    </source>
</evidence>
<dbReference type="InterPro" id="IPR052050">
    <property type="entry name" value="SecEffector_AnkRepeat"/>
</dbReference>
<dbReference type="EMBL" id="MCFL01000084">
    <property type="protein sequence ID" value="ORZ30466.1"/>
    <property type="molecule type" value="Genomic_DNA"/>
</dbReference>
<protein>
    <recommendedName>
        <fullName evidence="3">Ankyrin repeat-containing domain protein</fullName>
    </recommendedName>
</protein>
<sequence length="630" mass="72097">MHPPNLPIELADGILTAAVHTTAAAAHADIDQYQSNIVAVVNVLARNLIRQTNDVALAKMPWIMDLDMLVKREYPLSMLEWVDGVATKSDPPLHVHWSNKCVESASEHGNVQALDWFCGKFGKETVKWFSKNALVAASANGRINVLEWWDLKDETELVFDAMDYCVEVVEAAAEIGNVCVLQWWVDQGLELDRDLALTALRLAVKGKHWELIKWIEQQKLTNFDDQCVLMAADSGDLDLFKYVLDKCWAVTDKEVLERENEYVPPQLNAAIAGHFHILDWLQQHNLLALPRECLGPCIEMLAEQGSVNAMQWWLDRYEIDDMDAVAEAFMAASGNLELMQLLLDRFPDAVLKRARQEPRPEELCRTEAADKREQEEGTNLKVLEWWESKLLVACGLPKWQWPSIVERRYIAEACRKGNVDMLEWMLNSDPHQFVSVGTAEIAPNVFNAIGQGGNLSVLEWWINRRLPLKQVSIGQIIVGAEWPPFVIDQAVTMGHWRTLEWLAMNVDLSKFSLTASCFTTMDWSSSSSDEPSLRNDLVVWDKVRLIPELIRCDIWRRDQILLETVEMAAERGRFAFVDWWLRTKACQAEHFESIVSQVTRIHGNWSEGVLYDLLAHQFPHRFPEMEQDDD</sequence>
<dbReference type="OrthoDB" id="126624at2759"/>
<evidence type="ECO:0000313" key="2">
    <source>
        <dbReference type="Proteomes" id="UP000193411"/>
    </source>
</evidence>
<name>A0A1Y2H799_9FUNG</name>
<keyword evidence="2" id="KW-1185">Reference proteome</keyword>
<organism evidence="1 2">
    <name type="scientific">Catenaria anguillulae PL171</name>
    <dbReference type="NCBI Taxonomy" id="765915"/>
    <lineage>
        <taxon>Eukaryota</taxon>
        <taxon>Fungi</taxon>
        <taxon>Fungi incertae sedis</taxon>
        <taxon>Blastocladiomycota</taxon>
        <taxon>Blastocladiomycetes</taxon>
        <taxon>Blastocladiales</taxon>
        <taxon>Catenariaceae</taxon>
        <taxon>Catenaria</taxon>
    </lineage>
</organism>
<comment type="caution">
    <text evidence="1">The sequence shown here is derived from an EMBL/GenBank/DDBJ whole genome shotgun (WGS) entry which is preliminary data.</text>
</comment>
<evidence type="ECO:0000313" key="1">
    <source>
        <dbReference type="EMBL" id="ORZ30466.1"/>
    </source>
</evidence>
<dbReference type="AlphaFoldDB" id="A0A1Y2H799"/>
<reference evidence="1 2" key="1">
    <citation type="submission" date="2016-07" db="EMBL/GenBank/DDBJ databases">
        <title>Pervasive Adenine N6-methylation of Active Genes in Fungi.</title>
        <authorList>
            <consortium name="DOE Joint Genome Institute"/>
            <person name="Mondo S.J."/>
            <person name="Dannebaum R.O."/>
            <person name="Kuo R.C."/>
            <person name="Labutti K."/>
            <person name="Haridas S."/>
            <person name="Kuo A."/>
            <person name="Salamov A."/>
            <person name="Ahrendt S.R."/>
            <person name="Lipzen A."/>
            <person name="Sullivan W."/>
            <person name="Andreopoulos W.B."/>
            <person name="Clum A."/>
            <person name="Lindquist E."/>
            <person name="Daum C."/>
            <person name="Ramamoorthy G.K."/>
            <person name="Gryganskyi A."/>
            <person name="Culley D."/>
            <person name="Magnuson J.K."/>
            <person name="James T.Y."/>
            <person name="O'Malley M.A."/>
            <person name="Stajich J.E."/>
            <person name="Spatafora J.W."/>
            <person name="Visel A."/>
            <person name="Grigoriev I.V."/>
        </authorList>
    </citation>
    <scope>NUCLEOTIDE SEQUENCE [LARGE SCALE GENOMIC DNA]</scope>
    <source>
        <strain evidence="1 2">PL171</strain>
    </source>
</reference>
<dbReference type="PANTHER" id="PTHR46586:SF3">
    <property type="entry name" value="ANKYRIN REPEAT-CONTAINING PROTEIN"/>
    <property type="match status" value="1"/>
</dbReference>
<accession>A0A1Y2H799</accession>